<keyword evidence="4" id="KW-0175">Coiled coil</keyword>
<evidence type="ECO:0000256" key="2">
    <source>
        <dbReference type="ARBA" id="ARBA00022481"/>
    </source>
</evidence>
<accession>A0AAV9IXI6</accession>
<dbReference type="Gene3D" id="3.30.160.20">
    <property type="match status" value="1"/>
</dbReference>
<protein>
    <recommendedName>
        <fullName evidence="5">Prokaryotic-type class I peptide chain release factors domain-containing protein</fullName>
    </recommendedName>
</protein>
<dbReference type="SUPFAM" id="SSF75620">
    <property type="entry name" value="Release factor"/>
    <property type="match status" value="1"/>
</dbReference>
<dbReference type="InterPro" id="IPR005139">
    <property type="entry name" value="PCRF"/>
</dbReference>
<dbReference type="InterPro" id="IPR045853">
    <property type="entry name" value="Pep_chain_release_fac_I_sf"/>
</dbReference>
<evidence type="ECO:0000259" key="5">
    <source>
        <dbReference type="PROSITE" id="PS00745"/>
    </source>
</evidence>
<dbReference type="GO" id="GO:0003747">
    <property type="term" value="F:translation release factor activity"/>
    <property type="evidence" value="ECO:0007669"/>
    <property type="project" value="InterPro"/>
</dbReference>
<name>A0AAV9IXI6_CYACA</name>
<keyword evidence="3" id="KW-0648">Protein biosynthesis</keyword>
<dbReference type="Proteomes" id="UP001301350">
    <property type="component" value="Unassembled WGS sequence"/>
</dbReference>
<dbReference type="PROSITE" id="PS00745">
    <property type="entry name" value="RF_PROK_I"/>
    <property type="match status" value="1"/>
</dbReference>
<organism evidence="6 7">
    <name type="scientific">Cyanidium caldarium</name>
    <name type="common">Red alga</name>
    <dbReference type="NCBI Taxonomy" id="2771"/>
    <lineage>
        <taxon>Eukaryota</taxon>
        <taxon>Rhodophyta</taxon>
        <taxon>Bangiophyceae</taxon>
        <taxon>Cyanidiales</taxon>
        <taxon>Cyanidiaceae</taxon>
        <taxon>Cyanidium</taxon>
    </lineage>
</organism>
<sequence>MAIHWMGRVQGAMQFRAAASVLAAASVVARGERVVQARLAAALSRLDLERTEAERISRELEQCRDLEHELGGKDAGGDEALLALARREAHALQQRLAALQRALERDTQLQARLVRELQERHGGGAAGDPDHGGGDDTQQVRSLFLEVLPGAGGREAAIFADELFHMYHKYATRQGWKFDRLGDCLARVSGAGAYARLRHEAGGMRVQRVPVTETQGRLHTSLAFVVVMPERAADNIGTLRESDIRMESFRASGAGGQHVNKTDSAVRLTHTPTGITVAIQSTRSQHQNREIALQLLRTRIREAERRQAQRRECAQRRQQLGTGARHERIRTFHFPRDQVIDHRVNVSVSDLSRILNQGDLDRLPVPE</sequence>
<proteinExistence type="inferred from homology"/>
<feature type="coiled-coil region" evidence="4">
    <location>
        <begin position="46"/>
        <end position="109"/>
    </location>
</feature>
<dbReference type="PANTHER" id="PTHR43804">
    <property type="entry name" value="LD18447P"/>
    <property type="match status" value="1"/>
</dbReference>
<dbReference type="Gene3D" id="3.30.70.1660">
    <property type="match status" value="1"/>
</dbReference>
<gene>
    <name evidence="6" type="ORF">CDCA_CDCA10G3072</name>
</gene>
<evidence type="ECO:0000256" key="1">
    <source>
        <dbReference type="ARBA" id="ARBA00010835"/>
    </source>
</evidence>
<evidence type="ECO:0000313" key="6">
    <source>
        <dbReference type="EMBL" id="KAK4537047.1"/>
    </source>
</evidence>
<dbReference type="InterPro" id="IPR000352">
    <property type="entry name" value="Pep_chain_release_fac_I"/>
</dbReference>
<evidence type="ECO:0000256" key="3">
    <source>
        <dbReference type="ARBA" id="ARBA00022917"/>
    </source>
</evidence>
<dbReference type="Pfam" id="PF03462">
    <property type="entry name" value="PCRF"/>
    <property type="match status" value="1"/>
</dbReference>
<dbReference type="FunFam" id="3.30.160.20:FF:000004">
    <property type="entry name" value="Peptide chain release factor 1"/>
    <property type="match status" value="1"/>
</dbReference>
<comment type="similarity">
    <text evidence="1">Belongs to the prokaryotic/mitochondrial release factor family.</text>
</comment>
<evidence type="ECO:0000256" key="4">
    <source>
        <dbReference type="SAM" id="Coils"/>
    </source>
</evidence>
<dbReference type="InterPro" id="IPR050057">
    <property type="entry name" value="Prokaryotic/Mito_RF"/>
</dbReference>
<dbReference type="PANTHER" id="PTHR43804:SF7">
    <property type="entry name" value="LD18447P"/>
    <property type="match status" value="1"/>
</dbReference>
<dbReference type="AlphaFoldDB" id="A0AAV9IXI6"/>
<dbReference type="SMART" id="SM00937">
    <property type="entry name" value="PCRF"/>
    <property type="match status" value="1"/>
</dbReference>
<comment type="caution">
    <text evidence="6">The sequence shown here is derived from an EMBL/GenBank/DDBJ whole genome shotgun (WGS) entry which is preliminary data.</text>
</comment>
<feature type="domain" description="Prokaryotic-type class I peptide chain release factors" evidence="5">
    <location>
        <begin position="250"/>
        <end position="266"/>
    </location>
</feature>
<reference evidence="6 7" key="1">
    <citation type="submission" date="2022-07" db="EMBL/GenBank/DDBJ databases">
        <title>Genome-wide signatures of adaptation to extreme environments.</title>
        <authorList>
            <person name="Cho C.H."/>
            <person name="Yoon H.S."/>
        </authorList>
    </citation>
    <scope>NUCLEOTIDE SEQUENCE [LARGE SCALE GENOMIC DNA]</scope>
    <source>
        <strain evidence="6 7">DBV 063 E5</strain>
    </source>
</reference>
<evidence type="ECO:0000313" key="7">
    <source>
        <dbReference type="Proteomes" id="UP001301350"/>
    </source>
</evidence>
<dbReference type="GO" id="GO:0005737">
    <property type="term" value="C:cytoplasm"/>
    <property type="evidence" value="ECO:0007669"/>
    <property type="project" value="UniProtKB-ARBA"/>
</dbReference>
<dbReference type="Pfam" id="PF00472">
    <property type="entry name" value="RF-1"/>
    <property type="match status" value="1"/>
</dbReference>
<keyword evidence="2" id="KW-0488">Methylation</keyword>
<dbReference type="EMBL" id="JANCYW010000010">
    <property type="protein sequence ID" value="KAK4537047.1"/>
    <property type="molecule type" value="Genomic_DNA"/>
</dbReference>
<keyword evidence="7" id="KW-1185">Reference proteome</keyword>